<dbReference type="AlphaFoldDB" id="A0A8J4XCB6"/>
<dbReference type="PROSITE" id="PS50054">
    <property type="entry name" value="TYR_PHOSPHATASE_DUAL"/>
    <property type="match status" value="1"/>
</dbReference>
<dbReference type="Pfam" id="PF00686">
    <property type="entry name" value="CBM_20"/>
    <property type="match status" value="1"/>
</dbReference>
<feature type="domain" description="TRAF-type" evidence="11">
    <location>
        <begin position="31"/>
        <end position="73"/>
    </location>
</feature>
<organism evidence="14 15">
    <name type="scientific">Clarias magur</name>
    <name type="common">Asian catfish</name>
    <name type="synonym">Macropteronotus magur</name>
    <dbReference type="NCBI Taxonomy" id="1594786"/>
    <lineage>
        <taxon>Eukaryota</taxon>
        <taxon>Metazoa</taxon>
        <taxon>Chordata</taxon>
        <taxon>Craniata</taxon>
        <taxon>Vertebrata</taxon>
        <taxon>Euteleostomi</taxon>
        <taxon>Actinopterygii</taxon>
        <taxon>Neopterygii</taxon>
        <taxon>Teleostei</taxon>
        <taxon>Ostariophysi</taxon>
        <taxon>Siluriformes</taxon>
        <taxon>Clariidae</taxon>
        <taxon>Clarias</taxon>
    </lineage>
</organism>
<keyword evidence="15" id="KW-1185">Reference proteome</keyword>
<dbReference type="SUPFAM" id="SSF49452">
    <property type="entry name" value="Starch-binding domain-like"/>
    <property type="match status" value="1"/>
</dbReference>
<evidence type="ECO:0000256" key="1">
    <source>
        <dbReference type="ARBA" id="ARBA00022723"/>
    </source>
</evidence>
<dbReference type="InterPro" id="IPR029021">
    <property type="entry name" value="Prot-tyrosine_phosphatase-like"/>
</dbReference>
<proteinExistence type="predicted"/>
<dbReference type="InterPro" id="IPR000387">
    <property type="entry name" value="Tyr_Pase_dom"/>
</dbReference>
<dbReference type="Pfam" id="PF15965">
    <property type="entry name" value="zf-TRAF_2"/>
    <property type="match status" value="1"/>
</dbReference>
<dbReference type="PROSITE" id="PS50181">
    <property type="entry name" value="FBOX"/>
    <property type="match status" value="1"/>
</dbReference>
<keyword evidence="7" id="KW-0119">Carbohydrate metabolism</keyword>
<dbReference type="GO" id="GO:0019203">
    <property type="term" value="F:carbohydrate phosphatase activity"/>
    <property type="evidence" value="ECO:0007669"/>
    <property type="project" value="InterPro"/>
</dbReference>
<dbReference type="PANTHER" id="PTHR15933:SF13">
    <property type="entry name" value="F-BOX ONLY PROTEIN 30"/>
    <property type="match status" value="1"/>
</dbReference>
<dbReference type="Proteomes" id="UP000727407">
    <property type="component" value="Unassembled WGS sequence"/>
</dbReference>
<evidence type="ECO:0000256" key="8">
    <source>
        <dbReference type="PROSITE-ProRule" id="PRU00207"/>
    </source>
</evidence>
<dbReference type="PROSITE" id="PS51166">
    <property type="entry name" value="CBM20"/>
    <property type="match status" value="1"/>
</dbReference>
<dbReference type="GO" id="GO:0005737">
    <property type="term" value="C:cytoplasm"/>
    <property type="evidence" value="ECO:0007669"/>
    <property type="project" value="UniProtKB-ARBA"/>
</dbReference>
<evidence type="ECO:0000256" key="4">
    <source>
        <dbReference type="ARBA" id="ARBA00022801"/>
    </source>
</evidence>
<dbReference type="GO" id="GO:0044042">
    <property type="term" value="P:glucan metabolic process"/>
    <property type="evidence" value="ECO:0007669"/>
    <property type="project" value="UniProtKB-ARBA"/>
</dbReference>
<dbReference type="InterPro" id="IPR045204">
    <property type="entry name" value="DSP_laforin-like"/>
</dbReference>
<dbReference type="InterPro" id="IPR034831">
    <property type="entry name" value="CBM20_laforin"/>
</dbReference>
<evidence type="ECO:0000256" key="3">
    <source>
        <dbReference type="ARBA" id="ARBA00022786"/>
    </source>
</evidence>
<dbReference type="InterPro" id="IPR043013">
    <property type="entry name" value="Znf_TRAF_N"/>
</dbReference>
<dbReference type="SMART" id="SM00195">
    <property type="entry name" value="DSPc"/>
    <property type="match status" value="1"/>
</dbReference>
<evidence type="ECO:0000259" key="12">
    <source>
        <dbReference type="PROSITE" id="PS50181"/>
    </source>
</evidence>
<dbReference type="InterPro" id="IPR002044">
    <property type="entry name" value="CBM20"/>
</dbReference>
<evidence type="ECO:0000259" key="9">
    <source>
        <dbReference type="PROSITE" id="PS50054"/>
    </source>
</evidence>
<dbReference type="PROSITE" id="PS50056">
    <property type="entry name" value="TYR_PHOSPHATASE_2"/>
    <property type="match status" value="1"/>
</dbReference>
<dbReference type="InterPro" id="IPR031890">
    <property type="entry name" value="Fbxo30/Fbxo40"/>
</dbReference>
<sequence length="1124" mass="126014">MVKPEPGTSCDLHTCPLVCGAVYHTCKVDEHRLLCPLERVPCLNHSIGCPFTLARGKMAEHLEVCPAGVVCCTMEWNRWPVNDEDYRSYERLSREADEEEQLDMALALQDQRTMLASLKLVSLAPTNCPEKKTQLAEVREKPCVTAVPTIPHEEAMNLATFSSCSKEMISNGINGLNEEHYGELYQTTVETTKSLSAALNVLIHLNATDKQNPTTSVSAVQPELNGEVREVLLMKEDTGSKCNKIASGVKGLSEELQPQRHETLRELGRNLVSALGALGDAVKGSGPSCTASETNGGSHQTETLECADIEMKDSTPENEVESGAVGGTDEWDLDQLDGHIGEELCQESSIRLADEGEQSVCISCHNAVEYKKSKDHTMEADEIDESSEHGGSWEFIGPLIPHQPELRHELAAVVKQAASGSQAPLLQPPVHAQALVVPRDSVLHSMALDFEDKAFERKLQNLQLLRNFMPLALNVRKSCFTESFPQRLHGCKMEDKAVDTSDLEQEPQADPLGLGEIDFTAAALLFCLEESPRARRISDTVYTFGGSRVDFGTQTFSFPAAILATNTMVGEVASASACDRAAPRLSQPSPFCTLRLDLTLEQLVPRPSWAPREGSMFTFECGQLFRRDEFLSHFRNVHGDIHSGLNGWMEHRCPLAYYGCTYSQRRFCPTRQGSKIVHDRHLRSFGIQPVLEVVPELGCDRLSALPFEILQHVARFLDGFSLCQLSMVSRTMRDVCASLLQTRGMVVVQWEKRQYPDSRQSWQIKDKVWRFSTAFSPVTRWEFADISSMADHLKRCPYNEVHRQVEAVPLPCMFGVVVTPERPDIQVFVSGSRAELGRWDAANAVEMKPTRTLASSCDPCLWLGEVHLTEPYTHKFWFKFLKRIDGNCVWEGNGPHHDRECVYDQSNMVDGVYCHPIGHWIEVSGHTDEMRHTTNFYFSVAGQQAMHFSKILPRIWLGSCPRRVEHVTLKLKHELGVTAVMNFQTEWDVMTNSHGCRRDPNEHMTPETMMCLYRDCGLAYVWIPTPDMSTEGRVRMLPQAVYLLYGLLENGHSVYVHCNAGVGRSTAAVCGLLMYVLGWSLRKVQYYLAARRAAVYIDEEALVRAQEDFLLKFGRLRPPVCCPE</sequence>
<dbReference type="SMART" id="SM01065">
    <property type="entry name" value="CBM_2"/>
    <property type="match status" value="1"/>
</dbReference>
<dbReference type="CDD" id="cd14526">
    <property type="entry name" value="DSP_laforin-like"/>
    <property type="match status" value="1"/>
</dbReference>
<dbReference type="Gene3D" id="1.20.1280.50">
    <property type="match status" value="1"/>
</dbReference>
<feature type="non-terminal residue" evidence="14">
    <location>
        <position position="1"/>
    </location>
</feature>
<dbReference type="Gene3D" id="3.90.190.10">
    <property type="entry name" value="Protein tyrosine phosphatase superfamily"/>
    <property type="match status" value="1"/>
</dbReference>
<evidence type="ECO:0000313" key="15">
    <source>
        <dbReference type="Proteomes" id="UP000727407"/>
    </source>
</evidence>
<feature type="domain" description="Tyrosine-protein phosphatase" evidence="9">
    <location>
        <begin position="947"/>
        <end position="1115"/>
    </location>
</feature>
<dbReference type="EMBL" id="QNUK01000361">
    <property type="protein sequence ID" value="KAF5894690.1"/>
    <property type="molecule type" value="Genomic_DNA"/>
</dbReference>
<dbReference type="Pfam" id="PF00782">
    <property type="entry name" value="DSPc"/>
    <property type="match status" value="1"/>
</dbReference>
<dbReference type="Gene3D" id="2.60.40.10">
    <property type="entry name" value="Immunoglobulins"/>
    <property type="match status" value="1"/>
</dbReference>
<dbReference type="PANTHER" id="PTHR15933">
    <property type="entry name" value="PROTEIN CBG16327"/>
    <property type="match status" value="1"/>
</dbReference>
<dbReference type="InterPro" id="IPR013783">
    <property type="entry name" value="Ig-like_fold"/>
</dbReference>
<dbReference type="PROSITE" id="PS50145">
    <property type="entry name" value="ZF_TRAF"/>
    <property type="match status" value="1"/>
</dbReference>
<dbReference type="OrthoDB" id="5918172at2759"/>
<name>A0A8J4XCB6_CLAMG</name>
<evidence type="ECO:0000313" key="14">
    <source>
        <dbReference type="EMBL" id="KAF5894690.1"/>
    </source>
</evidence>
<keyword evidence="2 8" id="KW-0863">Zinc-finger</keyword>
<keyword evidence="5 8" id="KW-0862">Zinc</keyword>
<keyword evidence="3" id="KW-0833">Ubl conjugation pathway</keyword>
<dbReference type="FunFam" id="3.90.190.10:FF:000054">
    <property type="entry name" value="laforin isoform X1"/>
    <property type="match status" value="1"/>
</dbReference>
<evidence type="ECO:0000256" key="7">
    <source>
        <dbReference type="ARBA" id="ARBA00023277"/>
    </source>
</evidence>
<reference evidence="14" key="1">
    <citation type="submission" date="2020-07" db="EMBL/GenBank/DDBJ databases">
        <title>Clarias magur genome sequencing, assembly and annotation.</title>
        <authorList>
            <person name="Kushwaha B."/>
            <person name="Kumar R."/>
            <person name="Das P."/>
            <person name="Joshi C.G."/>
            <person name="Kumar D."/>
            <person name="Nagpure N.S."/>
            <person name="Pandey M."/>
            <person name="Agarwal S."/>
            <person name="Srivastava S."/>
            <person name="Singh M."/>
            <person name="Sahoo L."/>
            <person name="Jayasankar P."/>
            <person name="Meher P.K."/>
            <person name="Koringa P.G."/>
            <person name="Iquebal M.A."/>
            <person name="Das S.P."/>
            <person name="Bit A."/>
            <person name="Patnaik S."/>
            <person name="Patel N."/>
            <person name="Shah T.M."/>
            <person name="Hinsu A."/>
            <person name="Jena J.K."/>
        </authorList>
    </citation>
    <scope>NUCLEOTIDE SEQUENCE</scope>
    <source>
        <strain evidence="14">CIFAMagur01</strain>
        <tissue evidence="14">Testis</tissue>
    </source>
</reference>
<dbReference type="Pfam" id="PF15966">
    <property type="entry name" value="F-box_4"/>
    <property type="match status" value="1"/>
</dbReference>
<dbReference type="SUPFAM" id="SSF49599">
    <property type="entry name" value="TRAF domain-like"/>
    <property type="match status" value="1"/>
</dbReference>
<keyword evidence="1 8" id="KW-0479">Metal-binding</keyword>
<evidence type="ECO:0000259" key="10">
    <source>
        <dbReference type="PROSITE" id="PS50056"/>
    </source>
</evidence>
<dbReference type="InterPro" id="IPR016130">
    <property type="entry name" value="Tyr_Pase_AS"/>
</dbReference>
<dbReference type="GO" id="GO:0008270">
    <property type="term" value="F:zinc ion binding"/>
    <property type="evidence" value="ECO:0007669"/>
    <property type="project" value="UniProtKB-KW"/>
</dbReference>
<dbReference type="SUPFAM" id="SSF81383">
    <property type="entry name" value="F-box domain"/>
    <property type="match status" value="1"/>
</dbReference>
<dbReference type="CDD" id="cd05806">
    <property type="entry name" value="CBM20_laforin"/>
    <property type="match status" value="1"/>
</dbReference>
<dbReference type="InterPro" id="IPR000340">
    <property type="entry name" value="Dual-sp_phosphatase_cat-dom"/>
</dbReference>
<dbReference type="SUPFAM" id="SSF52799">
    <property type="entry name" value="(Phosphotyrosine protein) phosphatases II"/>
    <property type="match status" value="1"/>
</dbReference>
<gene>
    <name evidence="14" type="primary">fbxo30b</name>
    <name evidence="14" type="ORF">DAT39_015606</name>
</gene>
<dbReference type="GO" id="GO:0061630">
    <property type="term" value="F:ubiquitin protein ligase activity"/>
    <property type="evidence" value="ECO:0007669"/>
    <property type="project" value="InterPro"/>
</dbReference>
<evidence type="ECO:0000256" key="2">
    <source>
        <dbReference type="ARBA" id="ARBA00022771"/>
    </source>
</evidence>
<keyword evidence="4" id="KW-0378">Hydrolase</keyword>
<dbReference type="PROSITE" id="PS00383">
    <property type="entry name" value="TYR_PHOSPHATASE_1"/>
    <property type="match status" value="1"/>
</dbReference>
<feature type="domain" description="F-box" evidence="12">
    <location>
        <begin position="699"/>
        <end position="753"/>
    </location>
</feature>
<feature type="domain" description="CBM20" evidence="13">
    <location>
        <begin position="804"/>
        <end position="922"/>
    </location>
</feature>
<dbReference type="InterPro" id="IPR036047">
    <property type="entry name" value="F-box-like_dom_sf"/>
</dbReference>
<feature type="domain" description="Tyrosine specific protein phosphatases" evidence="10">
    <location>
        <begin position="1035"/>
        <end position="1103"/>
    </location>
</feature>
<evidence type="ECO:0000256" key="5">
    <source>
        <dbReference type="ARBA" id="ARBA00022833"/>
    </source>
</evidence>
<feature type="zinc finger region" description="TRAF-type" evidence="8">
    <location>
        <begin position="31"/>
        <end position="73"/>
    </location>
</feature>
<dbReference type="InterPro" id="IPR013784">
    <property type="entry name" value="Carb-bd-like_fold"/>
</dbReference>
<dbReference type="GO" id="GO:2001070">
    <property type="term" value="F:starch binding"/>
    <property type="evidence" value="ECO:0007669"/>
    <property type="project" value="InterPro"/>
</dbReference>
<keyword evidence="6" id="KW-0904">Protein phosphatase</keyword>
<evidence type="ECO:0000259" key="11">
    <source>
        <dbReference type="PROSITE" id="PS50145"/>
    </source>
</evidence>
<dbReference type="InterPro" id="IPR020422">
    <property type="entry name" value="TYR_PHOSPHATASE_DUAL_dom"/>
</dbReference>
<evidence type="ECO:0000256" key="6">
    <source>
        <dbReference type="ARBA" id="ARBA00022912"/>
    </source>
</evidence>
<dbReference type="GO" id="GO:0004721">
    <property type="term" value="F:phosphoprotein phosphatase activity"/>
    <property type="evidence" value="ECO:0007669"/>
    <property type="project" value="UniProtKB-KW"/>
</dbReference>
<evidence type="ECO:0000259" key="13">
    <source>
        <dbReference type="PROSITE" id="PS51166"/>
    </source>
</evidence>
<dbReference type="Gene3D" id="3.30.40.150">
    <property type="entry name" value="TRAF-like zinc-finger, N-terminal subdomain"/>
    <property type="match status" value="1"/>
</dbReference>
<protein>
    <submittedName>
        <fullName evidence="14">F-box only protein 30-like</fullName>
    </submittedName>
</protein>
<accession>A0A8J4XCB6</accession>
<comment type="caution">
    <text evidence="14">The sequence shown here is derived from an EMBL/GenBank/DDBJ whole genome shotgun (WGS) entry which is preliminary data.</text>
</comment>
<dbReference type="InterPro" id="IPR001293">
    <property type="entry name" value="Znf_TRAF"/>
</dbReference>
<dbReference type="InterPro" id="IPR001810">
    <property type="entry name" value="F-box_dom"/>
</dbReference>